<evidence type="ECO:0000313" key="1">
    <source>
        <dbReference type="EMBL" id="KZN40502.1"/>
    </source>
</evidence>
<dbReference type="InterPro" id="IPR042099">
    <property type="entry name" value="ANL_N_sf"/>
</dbReference>
<accession>A0A166XL55</accession>
<dbReference type="Proteomes" id="UP000076643">
    <property type="component" value="Unassembled WGS sequence"/>
</dbReference>
<name>A0A166XL55_9GAMM</name>
<dbReference type="EMBL" id="AUYB01000095">
    <property type="protein sequence ID" value="KZN40502.1"/>
    <property type="molecule type" value="Genomic_DNA"/>
</dbReference>
<keyword evidence="2" id="KW-1185">Reference proteome</keyword>
<dbReference type="AlphaFoldDB" id="A0A166XL55"/>
<dbReference type="GeneID" id="57363572"/>
<reference evidence="1 2" key="1">
    <citation type="submission" date="2013-07" db="EMBL/GenBank/DDBJ databases">
        <title>Comparative Genomic and Metabolomic Analysis of Twelve Strains of Pseudoalteromonas luteoviolacea.</title>
        <authorList>
            <person name="Vynne N.G."/>
            <person name="Mansson M."/>
            <person name="Gram L."/>
        </authorList>
    </citation>
    <scope>NUCLEOTIDE SEQUENCE [LARGE SCALE GENOMIC DNA]</scope>
    <source>
        <strain evidence="1 2">DSM 6061</strain>
    </source>
</reference>
<dbReference type="SUPFAM" id="SSF56801">
    <property type="entry name" value="Acetyl-CoA synthetase-like"/>
    <property type="match status" value="1"/>
</dbReference>
<dbReference type="InterPro" id="IPR053158">
    <property type="entry name" value="CapK_Type1_Caps_Biosynth"/>
</dbReference>
<organism evidence="1 2">
    <name type="scientific">Pseudoalteromonas luteoviolacea DSM 6061</name>
    <dbReference type="NCBI Taxonomy" id="1365250"/>
    <lineage>
        <taxon>Bacteria</taxon>
        <taxon>Pseudomonadati</taxon>
        <taxon>Pseudomonadota</taxon>
        <taxon>Gammaproteobacteria</taxon>
        <taxon>Alteromonadales</taxon>
        <taxon>Pseudoalteromonadaceae</taxon>
        <taxon>Pseudoalteromonas</taxon>
    </lineage>
</organism>
<protein>
    <recommendedName>
        <fullName evidence="3">Coenzyme F390 synthetase</fullName>
    </recommendedName>
</protein>
<sequence length="446" mass="51003">MSLNIVSIIKTKLINLPYPIGKLVSHLPFKHRPSIGKVYKLRTSDLTEYDAMNGTQKQQFIFDRVKSLAIYAYQEVEFYKAFYKEKGFDPEQLQSFEDLKKIPIINKSILQKYALELRSNNTISSYVENTGGSSGNPLELRIEPSSVGHEWAHMHKVWSKVGFKSQDLRIVFSGRSNVKDVVQYDSARHQLNVDTYVGWGEVANKLLDVFDHYKPSYLHGYPSAIFDFVLWLDANNHPLLDKLKVHINGMMLGSEYPNPALRDQVESILSCDSVSWYGHTERCVLAYEKHQKQVYEPFQTYGFTEAVEMDGDLQLVATSYYNFAHPLIRYNTEDIISAKNSSLLDEFTISKGRDGEYILDHKGNKVFLTALIFGRHHKLFDYCSSIQIKQSKAGEATILFVPREQLTANVTELFDSSNLDLVLDFKEIAKPVKTVSGKTPLLVKEI</sequence>
<dbReference type="PANTHER" id="PTHR36932:SF1">
    <property type="entry name" value="CAPSULAR POLYSACCHARIDE BIOSYNTHESIS PROTEIN"/>
    <property type="match status" value="1"/>
</dbReference>
<proteinExistence type="predicted"/>
<comment type="caution">
    <text evidence="1">The sequence shown here is derived from an EMBL/GenBank/DDBJ whole genome shotgun (WGS) entry which is preliminary data.</text>
</comment>
<evidence type="ECO:0008006" key="3">
    <source>
        <dbReference type="Google" id="ProtNLM"/>
    </source>
</evidence>
<gene>
    <name evidence="1" type="ORF">N475_12035</name>
</gene>
<dbReference type="RefSeq" id="WP_063355484.1">
    <property type="nucleotide sequence ID" value="NZ_AQHB01000030.1"/>
</dbReference>
<dbReference type="PATRIC" id="fig|1365250.3.peg.1637"/>
<dbReference type="PANTHER" id="PTHR36932">
    <property type="entry name" value="CAPSULAR POLYSACCHARIDE BIOSYNTHESIS PROTEIN"/>
    <property type="match status" value="1"/>
</dbReference>
<dbReference type="Gene3D" id="3.40.50.12780">
    <property type="entry name" value="N-terminal domain of ligase-like"/>
    <property type="match status" value="1"/>
</dbReference>
<evidence type="ECO:0000313" key="2">
    <source>
        <dbReference type="Proteomes" id="UP000076643"/>
    </source>
</evidence>